<dbReference type="EMBL" id="LR796191">
    <property type="protein sequence ID" value="CAB4126129.1"/>
    <property type="molecule type" value="Genomic_DNA"/>
</dbReference>
<gene>
    <name evidence="2" type="ORF">UFOVP68_1</name>
</gene>
<accession>A0A6J5L298</accession>
<reference evidence="2" key="1">
    <citation type="submission" date="2020-04" db="EMBL/GenBank/DDBJ databases">
        <authorList>
            <person name="Chiriac C."/>
            <person name="Salcher M."/>
            <person name="Ghai R."/>
            <person name="Kavagutti S V."/>
        </authorList>
    </citation>
    <scope>NUCLEOTIDE SEQUENCE</scope>
</reference>
<sequence>MPRPNPPPFVDPFEAENEWQDPVEATGFAGQIAGPPRRGRPPKARGQTGLTGEVMAKAKPVSQSEAKRQAKAEGILLTSKFTQDIRELWEEQGQSIMRRAAFSDPLGTMKVIASMLPKQIDVTQTQVEEIDNDKLDRLIEAVDGILGGRLGKAEGPVDRGEDEAAV</sequence>
<organism evidence="2">
    <name type="scientific">uncultured Caudovirales phage</name>
    <dbReference type="NCBI Taxonomy" id="2100421"/>
    <lineage>
        <taxon>Viruses</taxon>
        <taxon>Duplodnaviria</taxon>
        <taxon>Heunggongvirae</taxon>
        <taxon>Uroviricota</taxon>
        <taxon>Caudoviricetes</taxon>
        <taxon>Peduoviridae</taxon>
        <taxon>Maltschvirus</taxon>
        <taxon>Maltschvirus maltsch</taxon>
    </lineage>
</organism>
<name>A0A6J5L298_9CAUD</name>
<protein>
    <submittedName>
        <fullName evidence="2">Uncharacterized protein</fullName>
    </submittedName>
</protein>
<evidence type="ECO:0000256" key="1">
    <source>
        <dbReference type="SAM" id="MobiDB-lite"/>
    </source>
</evidence>
<proteinExistence type="predicted"/>
<evidence type="ECO:0000313" key="2">
    <source>
        <dbReference type="EMBL" id="CAB4126129.1"/>
    </source>
</evidence>
<feature type="region of interest" description="Disordered" evidence="1">
    <location>
        <begin position="28"/>
        <end position="49"/>
    </location>
</feature>